<dbReference type="EMBL" id="VWPK01000067">
    <property type="protein sequence ID" value="KAA5608823.1"/>
    <property type="molecule type" value="Genomic_DNA"/>
</dbReference>
<protein>
    <submittedName>
        <fullName evidence="2">Pyridoxamine 5'-phosphate oxidase family protein</fullName>
    </submittedName>
</protein>
<reference evidence="2 3" key="1">
    <citation type="submission" date="2019-09" db="EMBL/GenBank/DDBJ databases">
        <title>Genome sequence of Rhodovastum atsumiense, a diverse member of the Acetobacteraceae family of non-sulfur purple photosynthetic bacteria.</title>
        <authorList>
            <person name="Meyer T."/>
            <person name="Kyndt J."/>
        </authorList>
    </citation>
    <scope>NUCLEOTIDE SEQUENCE [LARGE SCALE GENOMIC DNA]</scope>
    <source>
        <strain evidence="2 3">DSM 21279</strain>
    </source>
</reference>
<dbReference type="OrthoDB" id="116031at2"/>
<dbReference type="InterPro" id="IPR012349">
    <property type="entry name" value="Split_barrel_FMN-bd"/>
</dbReference>
<proteinExistence type="predicted"/>
<organism evidence="2 3">
    <name type="scientific">Rhodovastum atsumiense</name>
    <dbReference type="NCBI Taxonomy" id="504468"/>
    <lineage>
        <taxon>Bacteria</taxon>
        <taxon>Pseudomonadati</taxon>
        <taxon>Pseudomonadota</taxon>
        <taxon>Alphaproteobacteria</taxon>
        <taxon>Acetobacterales</taxon>
        <taxon>Acetobacteraceae</taxon>
        <taxon>Rhodovastum</taxon>
    </lineage>
</organism>
<dbReference type="Gene3D" id="2.30.110.10">
    <property type="entry name" value="Electron Transport, Fmn-binding Protein, Chain A"/>
    <property type="match status" value="1"/>
</dbReference>
<dbReference type="AlphaFoldDB" id="A0A5M6IKN2"/>
<feature type="compositionally biased region" description="Pro residues" evidence="1">
    <location>
        <begin position="205"/>
        <end position="214"/>
    </location>
</feature>
<evidence type="ECO:0000313" key="2">
    <source>
        <dbReference type="EMBL" id="KAA5608823.1"/>
    </source>
</evidence>
<comment type="caution">
    <text evidence="2">The sequence shown here is derived from an EMBL/GenBank/DDBJ whole genome shotgun (WGS) entry which is preliminary data.</text>
</comment>
<dbReference type="SUPFAM" id="SSF50475">
    <property type="entry name" value="FMN-binding split barrel"/>
    <property type="match status" value="1"/>
</dbReference>
<dbReference type="InterPro" id="IPR024747">
    <property type="entry name" value="Pyridox_Oxase-rel"/>
</dbReference>
<accession>A0A5M6IKN2</accession>
<dbReference type="PANTHER" id="PTHR34071:SF2">
    <property type="entry name" value="FLAVIN-NUCLEOTIDE-BINDING PROTEIN"/>
    <property type="match status" value="1"/>
</dbReference>
<evidence type="ECO:0000256" key="1">
    <source>
        <dbReference type="SAM" id="MobiDB-lite"/>
    </source>
</evidence>
<gene>
    <name evidence="2" type="ORF">F1189_27345</name>
</gene>
<evidence type="ECO:0000313" key="3">
    <source>
        <dbReference type="Proteomes" id="UP000325255"/>
    </source>
</evidence>
<keyword evidence="3" id="KW-1185">Reference proteome</keyword>
<dbReference type="Pfam" id="PF12900">
    <property type="entry name" value="Pyridox_ox_2"/>
    <property type="match status" value="1"/>
</dbReference>
<sequence>MQPTPPSDFARLRRKPQRGAYDQATIHAILDAAPFCHVGHVIQGRPVVIPTFHWRHGDTVFWHGSSASRMIRANAAGGEVCLTVSLLDAWVLARTSFNHSANYRSVMCFGVPSLVDDPTEKLAAMRGFVERLFPGRWETLRPPTEQEVKATAILSLPLTEASAKLRSGPPGDDPEDRDWPVWAGTLPLRLVGDAPVPDDDVQPGQEPPATPFAG</sequence>
<name>A0A5M6IKN2_9PROT</name>
<dbReference type="Proteomes" id="UP000325255">
    <property type="component" value="Unassembled WGS sequence"/>
</dbReference>
<dbReference type="RefSeq" id="WP_150044967.1">
    <property type="nucleotide sequence ID" value="NZ_OW485601.1"/>
</dbReference>
<feature type="region of interest" description="Disordered" evidence="1">
    <location>
        <begin position="190"/>
        <end position="214"/>
    </location>
</feature>
<dbReference type="PANTHER" id="PTHR34071">
    <property type="entry name" value="5-NITROIMIDAZOLE ANTIBIOTICS RESISTANCE PROTEIN, NIMA-FAMILY-RELATED PROTEIN-RELATED"/>
    <property type="match status" value="1"/>
</dbReference>